<feature type="binding site" evidence="7">
    <location>
        <begin position="57"/>
        <end position="59"/>
    </location>
    <ligand>
        <name>5-amino-6-(D-ribitylamino)uracil</name>
        <dbReference type="ChEBI" id="CHEBI:15934"/>
    </ligand>
</feature>
<dbReference type="InterPro" id="IPR002180">
    <property type="entry name" value="LS/RS"/>
</dbReference>
<reference evidence="8" key="4">
    <citation type="submission" date="2023-01" db="EMBL/GenBank/DDBJ databases">
        <title>Draft genome sequence of Methylobacterium brachythecii strain NBRC 107710.</title>
        <authorList>
            <person name="Sun Q."/>
            <person name="Mori K."/>
        </authorList>
    </citation>
    <scope>NUCLEOTIDE SEQUENCE</scope>
    <source>
        <strain evidence="8">NBRC 107710</strain>
    </source>
</reference>
<dbReference type="Pfam" id="PF00885">
    <property type="entry name" value="DMRL_synthase"/>
    <property type="match status" value="1"/>
</dbReference>
<reference evidence="11" key="2">
    <citation type="journal article" date="2019" name="Int. J. Syst. Evol. Microbiol.">
        <title>The Global Catalogue of Microorganisms (GCM) 10K type strain sequencing project: providing services to taxonomists for standard genome sequencing and annotation.</title>
        <authorList>
            <consortium name="The Broad Institute Genomics Platform"/>
            <consortium name="The Broad Institute Genome Sequencing Center for Infectious Disease"/>
            <person name="Wu L."/>
            <person name="Ma J."/>
        </authorList>
    </citation>
    <scope>NUCLEOTIDE SEQUENCE [LARGE SCALE GENOMIC DNA]</scope>
    <source>
        <strain evidence="11">NBRC 107710</strain>
    </source>
</reference>
<reference evidence="9 10" key="3">
    <citation type="submission" date="2020-08" db="EMBL/GenBank/DDBJ databases">
        <title>Genomic Encyclopedia of Type Strains, Phase IV (KMG-IV): sequencing the most valuable type-strain genomes for metagenomic binning, comparative biology and taxonomic classification.</title>
        <authorList>
            <person name="Goeker M."/>
        </authorList>
    </citation>
    <scope>NUCLEOTIDE SEQUENCE [LARGE SCALE GENOMIC DNA]</scope>
    <source>
        <strain evidence="9 10">DSM 24105</strain>
    </source>
</reference>
<dbReference type="PANTHER" id="PTHR21058">
    <property type="entry name" value="6,7-DIMETHYL-8-RIBITYLLUMAZINE SYNTHASE DMRL SYNTHASE LUMAZINE SYNTHASE"/>
    <property type="match status" value="1"/>
</dbReference>
<keyword evidence="5 7" id="KW-0808">Transferase</keyword>
<name>A0A7W6ALL8_9HYPH</name>
<feature type="binding site" evidence="7">
    <location>
        <position position="26"/>
    </location>
    <ligand>
        <name>5-amino-6-(D-ribitylamino)uracil</name>
        <dbReference type="ChEBI" id="CHEBI:15934"/>
    </ligand>
</feature>
<evidence type="ECO:0000256" key="7">
    <source>
        <dbReference type="HAMAP-Rule" id="MF_00178"/>
    </source>
</evidence>
<evidence type="ECO:0000313" key="11">
    <source>
        <dbReference type="Proteomes" id="UP001156881"/>
    </source>
</evidence>
<dbReference type="EMBL" id="BSPG01000048">
    <property type="protein sequence ID" value="GLS46652.1"/>
    <property type="molecule type" value="Genomic_DNA"/>
</dbReference>
<dbReference type="InterPro" id="IPR034964">
    <property type="entry name" value="LS"/>
</dbReference>
<dbReference type="NCBIfam" id="TIGR00114">
    <property type="entry name" value="lumazine-synth"/>
    <property type="match status" value="1"/>
</dbReference>
<dbReference type="HAMAP" id="MF_00178">
    <property type="entry name" value="Lumazine_synth"/>
    <property type="match status" value="1"/>
</dbReference>
<dbReference type="GO" id="GO:0005829">
    <property type="term" value="C:cytosol"/>
    <property type="evidence" value="ECO:0007669"/>
    <property type="project" value="TreeGrafter"/>
</dbReference>
<comment type="pathway">
    <text evidence="1 7">Cofactor biosynthesis; riboflavin biosynthesis; riboflavin from 2-hydroxy-3-oxobutyl phosphate and 5-amino-6-(D-ribitylamino)uracil: step 1/2.</text>
</comment>
<feature type="binding site" evidence="7">
    <location>
        <position position="133"/>
    </location>
    <ligand>
        <name>(2S)-2-hydroxy-3-oxobutyl phosphate</name>
        <dbReference type="ChEBI" id="CHEBI:58830"/>
    </ligand>
</feature>
<protein>
    <recommendedName>
        <fullName evidence="3 7">6,7-dimethyl-8-ribityllumazine synthase</fullName>
        <shortName evidence="7">DMRL synthase</shortName>
        <shortName evidence="7">LS</shortName>
        <shortName evidence="7">Lumazine synthase</shortName>
        <ecNumber evidence="3 7">2.5.1.78</ecNumber>
    </recommendedName>
</protein>
<gene>
    <name evidence="7" type="primary">ribH</name>
    <name evidence="8" type="synonym">ribH1</name>
    <name evidence="8" type="ORF">GCM10007884_46460</name>
    <name evidence="9" type="ORF">GGR33_004397</name>
</gene>
<dbReference type="EMBL" id="JACIDN010000009">
    <property type="protein sequence ID" value="MBB3904871.1"/>
    <property type="molecule type" value="Genomic_DNA"/>
</dbReference>
<dbReference type="RefSeq" id="WP_183509208.1">
    <property type="nucleotide sequence ID" value="NZ_BSPG01000048.1"/>
</dbReference>
<comment type="function">
    <text evidence="7">Catalyzes the formation of 6,7-dimethyl-8-ribityllumazine by condensation of 5-amino-6-(D-ribitylamino)uracil with 3,4-dihydroxy-2-butanone 4-phosphate. This is the penultimate step in the biosynthesis of riboflavin.</text>
</comment>
<dbReference type="PANTHER" id="PTHR21058:SF0">
    <property type="entry name" value="6,7-DIMETHYL-8-RIBITYLLUMAZINE SYNTHASE"/>
    <property type="match status" value="1"/>
</dbReference>
<comment type="caution">
    <text evidence="9">The sequence shown here is derived from an EMBL/GenBank/DDBJ whole genome shotgun (WGS) entry which is preliminary data.</text>
</comment>
<dbReference type="InterPro" id="IPR036467">
    <property type="entry name" value="LS/RS_sf"/>
</dbReference>
<feature type="active site" description="Proton donor" evidence="7">
    <location>
        <position position="94"/>
    </location>
</feature>
<evidence type="ECO:0000256" key="5">
    <source>
        <dbReference type="ARBA" id="ARBA00022679"/>
    </source>
</evidence>
<dbReference type="GO" id="GO:0009349">
    <property type="term" value="C:riboflavin synthase complex"/>
    <property type="evidence" value="ECO:0007669"/>
    <property type="project" value="UniProtKB-UniRule"/>
</dbReference>
<dbReference type="Proteomes" id="UP001156881">
    <property type="component" value="Unassembled WGS sequence"/>
</dbReference>
<organism evidence="9 10">
    <name type="scientific">Methylobacterium brachythecii</name>
    <dbReference type="NCBI Taxonomy" id="1176177"/>
    <lineage>
        <taxon>Bacteria</taxon>
        <taxon>Pseudomonadati</taxon>
        <taxon>Pseudomonadota</taxon>
        <taxon>Alphaproteobacteria</taxon>
        <taxon>Hyphomicrobiales</taxon>
        <taxon>Methylobacteriaceae</taxon>
        <taxon>Methylobacterium</taxon>
    </lineage>
</organism>
<sequence length="164" mass="17299">MVSHSREASAPIDADGARVLVIEARFYDDVADALLDGARHALDEAGAETTLVTVPGALELPAAIAILVDSAKRAEQPYDAVVALGCVIRGETSHYDTVANESARGLMDLSVTERLPLGNGILTVENHEQAMARARREEMDKGGGAARAALTVLALKRQAAEQAR</sequence>
<evidence type="ECO:0000256" key="6">
    <source>
        <dbReference type="ARBA" id="ARBA00048785"/>
    </source>
</evidence>
<dbReference type="EC" id="2.5.1.78" evidence="3 7"/>
<dbReference type="Gene3D" id="3.40.50.960">
    <property type="entry name" value="Lumazine/riboflavin synthase"/>
    <property type="match status" value="1"/>
</dbReference>
<evidence type="ECO:0000313" key="10">
    <source>
        <dbReference type="Proteomes" id="UP000517759"/>
    </source>
</evidence>
<comment type="similarity">
    <text evidence="2 7">Belongs to the DMRL synthase family.</text>
</comment>
<evidence type="ECO:0000313" key="8">
    <source>
        <dbReference type="EMBL" id="GLS46652.1"/>
    </source>
</evidence>
<comment type="catalytic activity">
    <reaction evidence="6 7">
        <text>(2S)-2-hydroxy-3-oxobutyl phosphate + 5-amino-6-(D-ribitylamino)uracil = 6,7-dimethyl-8-(1-D-ribityl)lumazine + phosphate + 2 H2O + H(+)</text>
        <dbReference type="Rhea" id="RHEA:26152"/>
        <dbReference type="ChEBI" id="CHEBI:15377"/>
        <dbReference type="ChEBI" id="CHEBI:15378"/>
        <dbReference type="ChEBI" id="CHEBI:15934"/>
        <dbReference type="ChEBI" id="CHEBI:43474"/>
        <dbReference type="ChEBI" id="CHEBI:58201"/>
        <dbReference type="ChEBI" id="CHEBI:58830"/>
        <dbReference type="EC" id="2.5.1.78"/>
    </reaction>
</comment>
<keyword evidence="4 7" id="KW-0686">Riboflavin biosynthesis</keyword>
<dbReference type="CDD" id="cd09209">
    <property type="entry name" value="Lumazine_synthase-I"/>
    <property type="match status" value="1"/>
</dbReference>
<feature type="binding site" evidence="7">
    <location>
        <begin position="86"/>
        <end position="88"/>
    </location>
    <ligand>
        <name>5-amino-6-(D-ribitylamino)uracil</name>
        <dbReference type="ChEBI" id="CHEBI:15934"/>
    </ligand>
</feature>
<accession>A0A7W6ALL8</accession>
<evidence type="ECO:0000256" key="3">
    <source>
        <dbReference type="ARBA" id="ARBA00012664"/>
    </source>
</evidence>
<dbReference type="Proteomes" id="UP000517759">
    <property type="component" value="Unassembled WGS sequence"/>
</dbReference>
<feature type="binding site" evidence="7">
    <location>
        <position position="119"/>
    </location>
    <ligand>
        <name>5-amino-6-(D-ribitylamino)uracil</name>
        <dbReference type="ChEBI" id="CHEBI:15934"/>
    </ligand>
</feature>
<feature type="binding site" evidence="7">
    <location>
        <begin position="91"/>
        <end position="92"/>
    </location>
    <ligand>
        <name>(2S)-2-hydroxy-3-oxobutyl phosphate</name>
        <dbReference type="ChEBI" id="CHEBI:58830"/>
    </ligand>
</feature>
<evidence type="ECO:0000313" key="9">
    <source>
        <dbReference type="EMBL" id="MBB3904871.1"/>
    </source>
</evidence>
<keyword evidence="11" id="KW-1185">Reference proteome</keyword>
<dbReference type="GO" id="GO:0000906">
    <property type="term" value="F:6,7-dimethyl-8-ribityllumazine synthase activity"/>
    <property type="evidence" value="ECO:0007669"/>
    <property type="project" value="UniProtKB-UniRule"/>
</dbReference>
<evidence type="ECO:0000256" key="1">
    <source>
        <dbReference type="ARBA" id="ARBA00004917"/>
    </source>
</evidence>
<dbReference type="UniPathway" id="UPA00275">
    <property type="reaction ID" value="UER00404"/>
</dbReference>
<reference evidence="8" key="1">
    <citation type="journal article" date="2014" name="Int. J. Syst. Evol. Microbiol.">
        <title>Complete genome of a new Firmicutes species belonging to the dominant human colonic microbiota ('Ruminococcus bicirculans') reveals two chromosomes and a selective capacity to utilize plant glucans.</title>
        <authorList>
            <consortium name="NISC Comparative Sequencing Program"/>
            <person name="Wegmann U."/>
            <person name="Louis P."/>
            <person name="Goesmann A."/>
            <person name="Henrissat B."/>
            <person name="Duncan S.H."/>
            <person name="Flint H.J."/>
        </authorList>
    </citation>
    <scope>NUCLEOTIDE SEQUENCE</scope>
    <source>
        <strain evidence="8">NBRC 107710</strain>
    </source>
</reference>
<dbReference type="AlphaFoldDB" id="A0A7W6ALL8"/>
<evidence type="ECO:0000256" key="2">
    <source>
        <dbReference type="ARBA" id="ARBA00007424"/>
    </source>
</evidence>
<evidence type="ECO:0000256" key="4">
    <source>
        <dbReference type="ARBA" id="ARBA00022619"/>
    </source>
</evidence>
<dbReference type="GO" id="GO:0009231">
    <property type="term" value="P:riboflavin biosynthetic process"/>
    <property type="evidence" value="ECO:0007669"/>
    <property type="project" value="UniProtKB-UniRule"/>
</dbReference>
<proteinExistence type="inferred from homology"/>
<dbReference type="SUPFAM" id="SSF52121">
    <property type="entry name" value="Lumazine synthase"/>
    <property type="match status" value="1"/>
</dbReference>